<dbReference type="CDD" id="cd07346">
    <property type="entry name" value="ABC_6TM_exporters"/>
    <property type="match status" value="1"/>
</dbReference>
<dbReference type="SUPFAM" id="SSF52540">
    <property type="entry name" value="P-loop containing nucleoside triphosphate hydrolases"/>
    <property type="match status" value="1"/>
</dbReference>
<dbReference type="InterPro" id="IPR017871">
    <property type="entry name" value="ABC_transporter-like_CS"/>
</dbReference>
<evidence type="ECO:0000259" key="11">
    <source>
        <dbReference type="PROSITE" id="PS50893"/>
    </source>
</evidence>
<evidence type="ECO:0000256" key="3">
    <source>
        <dbReference type="ARBA" id="ARBA00022475"/>
    </source>
</evidence>
<dbReference type="STRING" id="99656.SAMN05421659_11080"/>
<dbReference type="Pfam" id="PF00664">
    <property type="entry name" value="ABC_membrane"/>
    <property type="match status" value="1"/>
</dbReference>
<dbReference type="AlphaFoldDB" id="A0A1I0QZY2"/>
<dbReference type="PROSITE" id="PS50929">
    <property type="entry name" value="ABC_TM1F"/>
    <property type="match status" value="1"/>
</dbReference>
<organism evidence="13 14">
    <name type="scientific">[Clostridium] fimetarium</name>
    <dbReference type="NCBI Taxonomy" id="99656"/>
    <lineage>
        <taxon>Bacteria</taxon>
        <taxon>Bacillati</taxon>
        <taxon>Bacillota</taxon>
        <taxon>Clostridia</taxon>
        <taxon>Lachnospirales</taxon>
        <taxon>Lachnospiraceae</taxon>
    </lineage>
</organism>
<keyword evidence="8 10" id="KW-0472">Membrane</keyword>
<evidence type="ECO:0000256" key="10">
    <source>
        <dbReference type="SAM" id="Phobius"/>
    </source>
</evidence>
<sequence>MKNKNKVFFRYLRLLGKRLPLFLCGMLLTTVGSSSFEVVLSMFIKDIFNLAETGEASRLPQIIITNILIGLVCLVIFFVFGLTYNIEAKRGNASVQKLVFDKALRLPMSYYENHHSGDIVSKLIYDVDIASQIYTSRLRRVTAPIISVIIFLVPMFLLCPQVTACLLGVNIITLGINSRFVKPMKRIGKEMSVKNSSMTERLSTILQGMETAKIFDGSDKMAGDYKRANAEYTDVVTEYNMNSSWLSALNTFFDLVCSLAFLCVGILFIENGTTSVGSLAAIYTLYGLFSMSFLRVGHYFPELINCIARAQIIFDFLDEDEESLISAESVSKSKDLSESKGQSDSKDLNGFESDNGFKGNLERESVEEQSYIEINNVSFGYSKDRRILEDFTMNVKKGTNVAVTGQSGRGKSTLAKLLLGFYPIEAGEILIGGEEISSIGLKKLREMIAYVPQTPYLFNVSIRDNIRFGKLDATEEEIKMAAKAANADEFIMKQPDGYDTITGERGGRLSGGERQRIAVARAILKNAPILLLDEATSALDNESEQLVQAALDNLLKNRTTITIAHKPATIAAADVEIKMM</sequence>
<evidence type="ECO:0000256" key="4">
    <source>
        <dbReference type="ARBA" id="ARBA00022692"/>
    </source>
</evidence>
<feature type="transmembrane region" description="Helical" evidence="10">
    <location>
        <begin position="275"/>
        <end position="294"/>
    </location>
</feature>
<dbReference type="Proteomes" id="UP000199701">
    <property type="component" value="Unassembled WGS sequence"/>
</dbReference>
<dbReference type="RefSeq" id="WP_092454803.1">
    <property type="nucleotide sequence ID" value="NZ_FOJI01000010.1"/>
</dbReference>
<accession>A0A1I0QZY2</accession>
<feature type="transmembrane region" description="Helical" evidence="10">
    <location>
        <begin position="141"/>
        <end position="158"/>
    </location>
</feature>
<dbReference type="InterPro" id="IPR027417">
    <property type="entry name" value="P-loop_NTPase"/>
</dbReference>
<keyword evidence="2" id="KW-0813">Transport</keyword>
<feature type="transmembrane region" description="Helical" evidence="10">
    <location>
        <begin position="21"/>
        <end position="43"/>
    </location>
</feature>
<dbReference type="InterPro" id="IPR003439">
    <property type="entry name" value="ABC_transporter-like_ATP-bd"/>
</dbReference>
<dbReference type="PROSITE" id="PS50893">
    <property type="entry name" value="ABC_TRANSPORTER_2"/>
    <property type="match status" value="1"/>
</dbReference>
<dbReference type="FunFam" id="3.40.50.300:FF:000221">
    <property type="entry name" value="Multidrug ABC transporter ATP-binding protein"/>
    <property type="match status" value="1"/>
</dbReference>
<feature type="compositionally biased region" description="Basic and acidic residues" evidence="9">
    <location>
        <begin position="335"/>
        <end position="349"/>
    </location>
</feature>
<evidence type="ECO:0000259" key="12">
    <source>
        <dbReference type="PROSITE" id="PS50929"/>
    </source>
</evidence>
<protein>
    <submittedName>
        <fullName evidence="13">ATP-binding cassette, subfamily B</fullName>
    </submittedName>
</protein>
<dbReference type="GO" id="GO:0015421">
    <property type="term" value="F:ABC-type oligopeptide transporter activity"/>
    <property type="evidence" value="ECO:0007669"/>
    <property type="project" value="TreeGrafter"/>
</dbReference>
<evidence type="ECO:0000256" key="7">
    <source>
        <dbReference type="ARBA" id="ARBA00022989"/>
    </source>
</evidence>
<dbReference type="Pfam" id="PF00005">
    <property type="entry name" value="ABC_tran"/>
    <property type="match status" value="1"/>
</dbReference>
<keyword evidence="5" id="KW-0547">Nucleotide-binding</keyword>
<dbReference type="Gene3D" id="3.40.50.300">
    <property type="entry name" value="P-loop containing nucleotide triphosphate hydrolases"/>
    <property type="match status" value="1"/>
</dbReference>
<dbReference type="OrthoDB" id="9770415at2"/>
<keyword evidence="3" id="KW-1003">Cell membrane</keyword>
<dbReference type="GO" id="GO:0005524">
    <property type="term" value="F:ATP binding"/>
    <property type="evidence" value="ECO:0007669"/>
    <property type="project" value="UniProtKB-KW"/>
</dbReference>
<feature type="domain" description="ABC transmembrane type-1" evidence="12">
    <location>
        <begin position="25"/>
        <end position="305"/>
    </location>
</feature>
<name>A0A1I0QZY2_9FIRM</name>
<evidence type="ECO:0000256" key="6">
    <source>
        <dbReference type="ARBA" id="ARBA00022840"/>
    </source>
</evidence>
<dbReference type="PANTHER" id="PTHR43394:SF1">
    <property type="entry name" value="ATP-BINDING CASSETTE SUB-FAMILY B MEMBER 10, MITOCHONDRIAL"/>
    <property type="match status" value="1"/>
</dbReference>
<dbReference type="SMART" id="SM00382">
    <property type="entry name" value="AAA"/>
    <property type="match status" value="1"/>
</dbReference>
<dbReference type="GO" id="GO:0005886">
    <property type="term" value="C:plasma membrane"/>
    <property type="evidence" value="ECO:0007669"/>
    <property type="project" value="UniProtKB-SubCell"/>
</dbReference>
<keyword evidence="7 10" id="KW-1133">Transmembrane helix</keyword>
<evidence type="ECO:0000256" key="1">
    <source>
        <dbReference type="ARBA" id="ARBA00004651"/>
    </source>
</evidence>
<feature type="transmembrane region" description="Helical" evidence="10">
    <location>
        <begin position="251"/>
        <end position="269"/>
    </location>
</feature>
<dbReference type="InterPro" id="IPR036640">
    <property type="entry name" value="ABC1_TM_sf"/>
</dbReference>
<keyword evidence="6 13" id="KW-0067">ATP-binding</keyword>
<evidence type="ECO:0000256" key="2">
    <source>
        <dbReference type="ARBA" id="ARBA00022448"/>
    </source>
</evidence>
<evidence type="ECO:0000256" key="8">
    <source>
        <dbReference type="ARBA" id="ARBA00023136"/>
    </source>
</evidence>
<dbReference type="SUPFAM" id="SSF90123">
    <property type="entry name" value="ABC transporter transmembrane region"/>
    <property type="match status" value="1"/>
</dbReference>
<dbReference type="Gene3D" id="1.20.1560.10">
    <property type="entry name" value="ABC transporter type 1, transmembrane domain"/>
    <property type="match status" value="1"/>
</dbReference>
<gene>
    <name evidence="13" type="ORF">SAMN05421659_11080</name>
</gene>
<dbReference type="GO" id="GO:0016887">
    <property type="term" value="F:ATP hydrolysis activity"/>
    <property type="evidence" value="ECO:0007669"/>
    <property type="project" value="InterPro"/>
</dbReference>
<keyword evidence="14" id="KW-1185">Reference proteome</keyword>
<dbReference type="PANTHER" id="PTHR43394">
    <property type="entry name" value="ATP-DEPENDENT PERMEASE MDL1, MITOCHONDRIAL"/>
    <property type="match status" value="1"/>
</dbReference>
<feature type="domain" description="ABC transporter" evidence="11">
    <location>
        <begin position="372"/>
        <end position="580"/>
    </location>
</feature>
<keyword evidence="4 10" id="KW-0812">Transmembrane</keyword>
<comment type="subcellular location">
    <subcellularLocation>
        <location evidence="1">Cell membrane</location>
        <topology evidence="1">Multi-pass membrane protein</topology>
    </subcellularLocation>
</comment>
<dbReference type="EMBL" id="FOJI01000010">
    <property type="protein sequence ID" value="SEW33245.1"/>
    <property type="molecule type" value="Genomic_DNA"/>
</dbReference>
<dbReference type="InterPro" id="IPR011527">
    <property type="entry name" value="ABC1_TM_dom"/>
</dbReference>
<dbReference type="PROSITE" id="PS00211">
    <property type="entry name" value="ABC_TRANSPORTER_1"/>
    <property type="match status" value="1"/>
</dbReference>
<proteinExistence type="predicted"/>
<feature type="transmembrane region" description="Helical" evidence="10">
    <location>
        <begin position="63"/>
        <end position="84"/>
    </location>
</feature>
<evidence type="ECO:0000313" key="14">
    <source>
        <dbReference type="Proteomes" id="UP000199701"/>
    </source>
</evidence>
<dbReference type="InterPro" id="IPR039421">
    <property type="entry name" value="Type_1_exporter"/>
</dbReference>
<evidence type="ECO:0000313" key="13">
    <source>
        <dbReference type="EMBL" id="SEW33245.1"/>
    </source>
</evidence>
<feature type="region of interest" description="Disordered" evidence="9">
    <location>
        <begin position="335"/>
        <end position="356"/>
    </location>
</feature>
<reference evidence="13 14" key="1">
    <citation type="submission" date="2016-10" db="EMBL/GenBank/DDBJ databases">
        <authorList>
            <person name="de Groot N.N."/>
        </authorList>
    </citation>
    <scope>NUCLEOTIDE SEQUENCE [LARGE SCALE GENOMIC DNA]</scope>
    <source>
        <strain evidence="13 14">DSM 9179</strain>
    </source>
</reference>
<dbReference type="InterPro" id="IPR003593">
    <property type="entry name" value="AAA+_ATPase"/>
</dbReference>
<evidence type="ECO:0000256" key="9">
    <source>
        <dbReference type="SAM" id="MobiDB-lite"/>
    </source>
</evidence>
<evidence type="ECO:0000256" key="5">
    <source>
        <dbReference type="ARBA" id="ARBA00022741"/>
    </source>
</evidence>